<dbReference type="Gene3D" id="3.30.560.10">
    <property type="entry name" value="Glucose Oxidase, domain 3"/>
    <property type="match status" value="1"/>
</dbReference>
<name>A0AAD7J4U2_9AGAR</name>
<dbReference type="InterPro" id="IPR036188">
    <property type="entry name" value="FAD/NAD-bd_sf"/>
</dbReference>
<proteinExistence type="predicted"/>
<sequence>MTTSGYQILARGYGELQYRDLSTTSTAVTRAMECYVVKPFFPDEVLVLEAGQAHLNDPLVDIPGFLGATLGNASYDWLFTTVPQAHANNNSFAWSRVNSFATLTKPVLAYKQPIAAKNGCFTHHYLGPNLGPNSMSNLTKLGAPSWADFEVGCQIVLNPTI</sequence>
<comment type="caution">
    <text evidence="1">The sequence shown here is derived from an EMBL/GenBank/DDBJ whole genome shotgun (WGS) entry which is preliminary data.</text>
</comment>
<gene>
    <name evidence="1" type="ORF">B0H16DRAFT_1690497</name>
</gene>
<dbReference type="EMBL" id="JARKIB010000052">
    <property type="protein sequence ID" value="KAJ7754499.1"/>
    <property type="molecule type" value="Genomic_DNA"/>
</dbReference>
<organism evidence="1 2">
    <name type="scientific">Mycena metata</name>
    <dbReference type="NCBI Taxonomy" id="1033252"/>
    <lineage>
        <taxon>Eukaryota</taxon>
        <taxon>Fungi</taxon>
        <taxon>Dikarya</taxon>
        <taxon>Basidiomycota</taxon>
        <taxon>Agaricomycotina</taxon>
        <taxon>Agaricomycetes</taxon>
        <taxon>Agaricomycetidae</taxon>
        <taxon>Agaricales</taxon>
        <taxon>Marasmiineae</taxon>
        <taxon>Mycenaceae</taxon>
        <taxon>Mycena</taxon>
    </lineage>
</organism>
<dbReference type="AlphaFoldDB" id="A0AAD7J4U2"/>
<evidence type="ECO:0000313" key="1">
    <source>
        <dbReference type="EMBL" id="KAJ7754499.1"/>
    </source>
</evidence>
<protein>
    <submittedName>
        <fullName evidence="1">Uncharacterized protein</fullName>
    </submittedName>
</protein>
<reference evidence="1" key="1">
    <citation type="submission" date="2023-03" db="EMBL/GenBank/DDBJ databases">
        <title>Massive genome expansion in bonnet fungi (Mycena s.s.) driven by repeated elements and novel gene families across ecological guilds.</title>
        <authorList>
            <consortium name="Lawrence Berkeley National Laboratory"/>
            <person name="Harder C.B."/>
            <person name="Miyauchi S."/>
            <person name="Viragh M."/>
            <person name="Kuo A."/>
            <person name="Thoen E."/>
            <person name="Andreopoulos B."/>
            <person name="Lu D."/>
            <person name="Skrede I."/>
            <person name="Drula E."/>
            <person name="Henrissat B."/>
            <person name="Morin E."/>
            <person name="Kohler A."/>
            <person name="Barry K."/>
            <person name="LaButti K."/>
            <person name="Morin E."/>
            <person name="Salamov A."/>
            <person name="Lipzen A."/>
            <person name="Mereny Z."/>
            <person name="Hegedus B."/>
            <person name="Baldrian P."/>
            <person name="Stursova M."/>
            <person name="Weitz H."/>
            <person name="Taylor A."/>
            <person name="Grigoriev I.V."/>
            <person name="Nagy L.G."/>
            <person name="Martin F."/>
            <person name="Kauserud H."/>
        </authorList>
    </citation>
    <scope>NUCLEOTIDE SEQUENCE</scope>
    <source>
        <strain evidence="1">CBHHK182m</strain>
    </source>
</reference>
<accession>A0AAD7J4U2</accession>
<evidence type="ECO:0000313" key="2">
    <source>
        <dbReference type="Proteomes" id="UP001215598"/>
    </source>
</evidence>
<keyword evidence="2" id="KW-1185">Reference proteome</keyword>
<dbReference type="Gene3D" id="3.50.50.60">
    <property type="entry name" value="FAD/NAD(P)-binding domain"/>
    <property type="match status" value="1"/>
</dbReference>
<dbReference type="Proteomes" id="UP001215598">
    <property type="component" value="Unassembled WGS sequence"/>
</dbReference>